<sequence length="258" mass="29826">MMPILYNKSYKKLKTNNYSIKMEDGNEFVDKRSRDAKNALFNNILDQYRADKEIIEEKYLEYDRHDCEVKLDKETETSQTSDKKVMMNTVTFDDMIKAAPPLYTETKKMKKKNGISLSDLEKFVNDSLLENGIPMTFDLSNKTYKILDKEVHLPHSNVYEKTAGEDVAIASAPAYNDLKEQEVTNPYYVSSSKSWVIPKKFSGSYTISENNIDSLLAEKVKKDDREEMLHKAKTSIIGLKNLLKLKEREYKGPLSMLK</sequence>
<dbReference type="Proteomes" id="UP000289419">
    <property type="component" value="Segment"/>
</dbReference>
<evidence type="ECO:0000313" key="2">
    <source>
        <dbReference type="Proteomes" id="UP000289419"/>
    </source>
</evidence>
<proteinExistence type="predicted"/>
<dbReference type="RefSeq" id="YP_009552121.1">
    <property type="nucleotide sequence ID" value="NC_040602.1"/>
</dbReference>
<organism evidence="1">
    <name type="scientific">Menghai virus</name>
    <dbReference type="NCBI Taxonomy" id="1919071"/>
    <lineage>
        <taxon>Viruses</taxon>
        <taxon>Riboviria</taxon>
        <taxon>Orthornavirae</taxon>
        <taxon>Negarnaviricota</taxon>
        <taxon>Haploviricotina</taxon>
        <taxon>Monjiviricetes</taxon>
        <taxon>Mononegavirales</taxon>
        <taxon>Rhabdoviridae</taxon>
        <taxon>Alpharhabdovirinae</taxon>
        <taxon>Almendravirus</taxon>
        <taxon>Almendravirus menghai</taxon>
    </lineage>
</organism>
<accession>A0A1L2YVH2</accession>
<dbReference type="KEGG" id="vg:41700749"/>
<reference evidence="1" key="1">
    <citation type="submission" date="2016-08" db="EMBL/GenBank/DDBJ databases">
        <title>Complete genome sequence of Menghai rhabdovirus, a novel mosquito-borne rhabdovirus from China.</title>
        <authorList>
            <person name="Sun Q."/>
            <person name="Zhao Q."/>
            <person name="An X."/>
            <person name="Guo X."/>
            <person name="Zuo S."/>
            <person name="Zhang X."/>
            <person name="Pei G."/>
            <person name="Liu W."/>
            <person name="Cheng S."/>
            <person name="Wang Y."/>
            <person name="Shu P."/>
            <person name="Mi Z."/>
            <person name="Huang Y."/>
            <person name="Zhang Z."/>
            <person name="Tong Y."/>
            <person name="Zhou H."/>
            <person name="Zhang J."/>
        </authorList>
    </citation>
    <scope>NUCLEOTIDE SEQUENCE [LARGE SCALE GENOMIC DNA]</scope>
    <source>
        <strain evidence="1">Menghai</strain>
    </source>
</reference>
<name>A0A1L2YVH2_9RHAB</name>
<protein>
    <submittedName>
        <fullName evidence="1">P protein</fullName>
    </submittedName>
</protein>
<dbReference type="EMBL" id="KX785335">
    <property type="protein sequence ID" value="APF29056.1"/>
    <property type="molecule type" value="Viral_cRNA"/>
</dbReference>
<keyword evidence="2" id="KW-1185">Reference proteome</keyword>
<evidence type="ECO:0000313" key="1">
    <source>
        <dbReference type="EMBL" id="APF29056.1"/>
    </source>
</evidence>
<dbReference type="GeneID" id="41700749"/>